<dbReference type="AlphaFoldDB" id="A0AAE0NGP4"/>
<dbReference type="InterPro" id="IPR030960">
    <property type="entry name" value="DHQS/DOIS_N"/>
</dbReference>
<evidence type="ECO:0000256" key="3">
    <source>
        <dbReference type="ARBA" id="ARBA00022741"/>
    </source>
</evidence>
<gene>
    <name evidence="8" type="ORF">B0H63DRAFT_395762</name>
</gene>
<feature type="non-terminal residue" evidence="8">
    <location>
        <position position="404"/>
    </location>
</feature>
<dbReference type="Gene3D" id="3.40.50.1970">
    <property type="match status" value="1"/>
</dbReference>
<dbReference type="PANTHER" id="PTHR43622:SF3">
    <property type="entry name" value="2-EPI-5-EPI-VALIOLONE SYNTHASE"/>
    <property type="match status" value="1"/>
</dbReference>
<evidence type="ECO:0000259" key="7">
    <source>
        <dbReference type="Pfam" id="PF24621"/>
    </source>
</evidence>
<dbReference type="SUPFAM" id="SSF56796">
    <property type="entry name" value="Dehydroquinate synthase-like"/>
    <property type="match status" value="1"/>
</dbReference>
<evidence type="ECO:0000256" key="4">
    <source>
        <dbReference type="ARBA" id="ARBA00023027"/>
    </source>
</evidence>
<keyword evidence="5" id="KW-0456">Lyase</keyword>
<dbReference type="InterPro" id="IPR050071">
    <property type="entry name" value="Dehydroquinate_synthase"/>
</dbReference>
<dbReference type="CDD" id="cd08199">
    <property type="entry name" value="EEVS"/>
    <property type="match status" value="1"/>
</dbReference>
<feature type="domain" description="3-dehydroquinate synthase N-terminal" evidence="6">
    <location>
        <begin position="104"/>
        <end position="217"/>
    </location>
</feature>
<organism evidence="8 9">
    <name type="scientific">Podospora didyma</name>
    <dbReference type="NCBI Taxonomy" id="330526"/>
    <lineage>
        <taxon>Eukaryota</taxon>
        <taxon>Fungi</taxon>
        <taxon>Dikarya</taxon>
        <taxon>Ascomycota</taxon>
        <taxon>Pezizomycotina</taxon>
        <taxon>Sordariomycetes</taxon>
        <taxon>Sordariomycetidae</taxon>
        <taxon>Sordariales</taxon>
        <taxon>Podosporaceae</taxon>
        <taxon>Podospora</taxon>
    </lineage>
</organism>
<evidence type="ECO:0000256" key="1">
    <source>
        <dbReference type="ARBA" id="ARBA00001911"/>
    </source>
</evidence>
<dbReference type="InterPro" id="IPR056179">
    <property type="entry name" value="DHQS_C"/>
</dbReference>
<feature type="domain" description="3-dehydroquinate synthase C-terminal" evidence="7">
    <location>
        <begin position="220"/>
        <end position="354"/>
    </location>
</feature>
<reference evidence="8" key="2">
    <citation type="submission" date="2023-06" db="EMBL/GenBank/DDBJ databases">
        <authorList>
            <consortium name="Lawrence Berkeley National Laboratory"/>
            <person name="Haridas S."/>
            <person name="Hensen N."/>
            <person name="Bonometti L."/>
            <person name="Westerberg I."/>
            <person name="Brannstrom I.O."/>
            <person name="Guillou S."/>
            <person name="Cros-Aarteil S."/>
            <person name="Calhoun S."/>
            <person name="Kuo A."/>
            <person name="Mondo S."/>
            <person name="Pangilinan J."/>
            <person name="Riley R."/>
            <person name="LaButti K."/>
            <person name="Andreopoulos B."/>
            <person name="Lipzen A."/>
            <person name="Chen C."/>
            <person name="Yanf M."/>
            <person name="Daum C."/>
            <person name="Ng V."/>
            <person name="Clum A."/>
            <person name="Steindorff A."/>
            <person name="Ohm R."/>
            <person name="Martin F."/>
            <person name="Silar P."/>
            <person name="Natvig D."/>
            <person name="Lalanne C."/>
            <person name="Gautier V."/>
            <person name="Ament-velasquez S.L."/>
            <person name="Kruys A."/>
            <person name="Hutchinson M.I."/>
            <person name="Powell A.J."/>
            <person name="Barry K."/>
            <person name="Miller A.N."/>
            <person name="Grigoriev I.V."/>
            <person name="Debuchy R."/>
            <person name="Gladieux P."/>
            <person name="Thoren M.H."/>
            <person name="Johannesson H."/>
        </authorList>
    </citation>
    <scope>NUCLEOTIDE SEQUENCE</scope>
    <source>
        <strain evidence="8">CBS 232.78</strain>
    </source>
</reference>
<comment type="caution">
    <text evidence="8">The sequence shown here is derived from an EMBL/GenBank/DDBJ whole genome shotgun (WGS) entry which is preliminary data.</text>
</comment>
<sequence>MSKARGNITPLEPDQSDDWTVYEKTVSEDVGYRVVSVPRIFDTNNPTLAQDYCADDAVTGTKKRVLVIVDSYSDTIVGDVTKYFESYAPALDNIKILPMHVASTGKDSAAVLAVIDAALAVGLSPRRDLVIAVGGGTLMDIVGFAASMYAHQGTAGGGGLPFIRIPTTLVGIIDAGVGVKVGVNQGAHKNVIGRYYAPVACLNDPDAFLLSLPEREVACGLAEAIKMALIKSSRLFDMIEGYQAHGSLEHGLKTGYVHETIRLSIRTMLEDLQPNLHEDNLRRLVDFGHEFGHIVEALARHELPHGECVAIGMGISSSLAHRKGILSQTELDRILDCMLRLGLPISATMHGCCDPEVLWRKICTDGTNHKDGMLWLVVPENIGRGTFLGHISDIDAAMLADVMR</sequence>
<name>A0AAE0NGP4_9PEZI</name>
<dbReference type="Gene3D" id="1.20.1090.10">
    <property type="entry name" value="Dehydroquinate synthase-like - alpha domain"/>
    <property type="match status" value="1"/>
</dbReference>
<evidence type="ECO:0008006" key="10">
    <source>
        <dbReference type="Google" id="ProtNLM"/>
    </source>
</evidence>
<dbReference type="GO" id="GO:0003856">
    <property type="term" value="F:3-dehydroquinate synthase activity"/>
    <property type="evidence" value="ECO:0007669"/>
    <property type="project" value="TreeGrafter"/>
</dbReference>
<dbReference type="Proteomes" id="UP001285441">
    <property type="component" value="Unassembled WGS sequence"/>
</dbReference>
<keyword evidence="9" id="KW-1185">Reference proteome</keyword>
<keyword evidence="4" id="KW-0520">NAD</keyword>
<accession>A0AAE0NGP4</accession>
<evidence type="ECO:0000256" key="2">
    <source>
        <dbReference type="ARBA" id="ARBA00022723"/>
    </source>
</evidence>
<dbReference type="GO" id="GO:0046872">
    <property type="term" value="F:metal ion binding"/>
    <property type="evidence" value="ECO:0007669"/>
    <property type="project" value="UniProtKB-KW"/>
</dbReference>
<dbReference type="Pfam" id="PF01761">
    <property type="entry name" value="DHQ_synthase"/>
    <property type="match status" value="1"/>
</dbReference>
<dbReference type="EMBL" id="JAULSW010000005">
    <property type="protein sequence ID" value="KAK3381226.1"/>
    <property type="molecule type" value="Genomic_DNA"/>
</dbReference>
<keyword evidence="2" id="KW-0479">Metal-binding</keyword>
<dbReference type="Pfam" id="PF24621">
    <property type="entry name" value="DHQS_C"/>
    <property type="match status" value="1"/>
</dbReference>
<dbReference type="InterPro" id="IPR035872">
    <property type="entry name" value="EEVS-like"/>
</dbReference>
<dbReference type="GO" id="GO:0000166">
    <property type="term" value="F:nucleotide binding"/>
    <property type="evidence" value="ECO:0007669"/>
    <property type="project" value="UniProtKB-KW"/>
</dbReference>
<evidence type="ECO:0000313" key="9">
    <source>
        <dbReference type="Proteomes" id="UP001285441"/>
    </source>
</evidence>
<dbReference type="PANTHER" id="PTHR43622">
    <property type="entry name" value="3-DEHYDROQUINATE SYNTHASE"/>
    <property type="match status" value="1"/>
</dbReference>
<reference evidence="8" key="1">
    <citation type="journal article" date="2023" name="Mol. Phylogenet. Evol.">
        <title>Genome-scale phylogeny and comparative genomics of the fungal order Sordariales.</title>
        <authorList>
            <person name="Hensen N."/>
            <person name="Bonometti L."/>
            <person name="Westerberg I."/>
            <person name="Brannstrom I.O."/>
            <person name="Guillou S."/>
            <person name="Cros-Aarteil S."/>
            <person name="Calhoun S."/>
            <person name="Haridas S."/>
            <person name="Kuo A."/>
            <person name="Mondo S."/>
            <person name="Pangilinan J."/>
            <person name="Riley R."/>
            <person name="LaButti K."/>
            <person name="Andreopoulos B."/>
            <person name="Lipzen A."/>
            <person name="Chen C."/>
            <person name="Yan M."/>
            <person name="Daum C."/>
            <person name="Ng V."/>
            <person name="Clum A."/>
            <person name="Steindorff A."/>
            <person name="Ohm R.A."/>
            <person name="Martin F."/>
            <person name="Silar P."/>
            <person name="Natvig D.O."/>
            <person name="Lalanne C."/>
            <person name="Gautier V."/>
            <person name="Ament-Velasquez S.L."/>
            <person name="Kruys A."/>
            <person name="Hutchinson M.I."/>
            <person name="Powell A.J."/>
            <person name="Barry K."/>
            <person name="Miller A.N."/>
            <person name="Grigoriev I.V."/>
            <person name="Debuchy R."/>
            <person name="Gladieux P."/>
            <person name="Hiltunen Thoren M."/>
            <person name="Johannesson H."/>
        </authorList>
    </citation>
    <scope>NUCLEOTIDE SEQUENCE</scope>
    <source>
        <strain evidence="8">CBS 232.78</strain>
    </source>
</reference>
<evidence type="ECO:0000256" key="5">
    <source>
        <dbReference type="ARBA" id="ARBA00023239"/>
    </source>
</evidence>
<protein>
    <recommendedName>
        <fullName evidence="10">3-dehydroquinate synthase</fullName>
    </recommendedName>
</protein>
<evidence type="ECO:0000259" key="6">
    <source>
        <dbReference type="Pfam" id="PF01761"/>
    </source>
</evidence>
<dbReference type="GO" id="GO:0017000">
    <property type="term" value="P:antibiotic biosynthetic process"/>
    <property type="evidence" value="ECO:0007669"/>
    <property type="project" value="InterPro"/>
</dbReference>
<proteinExistence type="predicted"/>
<evidence type="ECO:0000313" key="8">
    <source>
        <dbReference type="EMBL" id="KAK3381226.1"/>
    </source>
</evidence>
<comment type="cofactor">
    <cofactor evidence="1">
        <name>NAD(+)</name>
        <dbReference type="ChEBI" id="CHEBI:57540"/>
    </cofactor>
</comment>
<keyword evidence="3" id="KW-0547">Nucleotide-binding</keyword>